<dbReference type="CDD" id="cd03408">
    <property type="entry name" value="SPFH_like_u1"/>
    <property type="match status" value="1"/>
</dbReference>
<reference evidence="2 3" key="1">
    <citation type="journal article" date="2007" name="Int. J. Syst. Evol. Microbiol.">
        <title>Paenibacillus ginsengarvi sp. nov., isolated from soil from ginseng cultivation.</title>
        <authorList>
            <person name="Yoon M.H."/>
            <person name="Ten L.N."/>
            <person name="Im W.T."/>
        </authorList>
    </citation>
    <scope>NUCLEOTIDE SEQUENCE [LARGE SCALE GENOMIC DNA]</scope>
    <source>
        <strain evidence="2 3">KCTC 13059</strain>
    </source>
</reference>
<dbReference type="Pfam" id="PF12773">
    <property type="entry name" value="DZR"/>
    <property type="match status" value="2"/>
</dbReference>
<evidence type="ECO:0000259" key="1">
    <source>
        <dbReference type="PROSITE" id="PS50089"/>
    </source>
</evidence>
<dbReference type="InterPro" id="IPR036013">
    <property type="entry name" value="Band_7/SPFH_dom_sf"/>
</dbReference>
<evidence type="ECO:0000313" key="3">
    <source>
        <dbReference type="Proteomes" id="UP000282311"/>
    </source>
</evidence>
<dbReference type="PANTHER" id="PTHR37826:SF2">
    <property type="entry name" value="ZINC-RIBBON DOMAIN-CONTAINING PROTEIN"/>
    <property type="match status" value="1"/>
</dbReference>
<dbReference type="SUPFAM" id="SSF117892">
    <property type="entry name" value="Band 7/SPFH domain"/>
    <property type="match status" value="1"/>
</dbReference>
<dbReference type="PROSITE" id="PS50089">
    <property type="entry name" value="ZF_RING_2"/>
    <property type="match status" value="1"/>
</dbReference>
<dbReference type="InterPro" id="IPR001841">
    <property type="entry name" value="Znf_RING"/>
</dbReference>
<dbReference type="InterPro" id="IPR025874">
    <property type="entry name" value="DZR"/>
</dbReference>
<dbReference type="AlphaFoldDB" id="A0A3B0CJZ0"/>
<dbReference type="OrthoDB" id="9764015at2"/>
<comment type="caution">
    <text evidence="2">The sequence shown here is derived from an EMBL/GenBank/DDBJ whole genome shotgun (WGS) entry which is preliminary data.</text>
</comment>
<dbReference type="RefSeq" id="WP_120747342.1">
    <property type="nucleotide sequence ID" value="NZ_RBAH01000007.1"/>
</dbReference>
<proteinExistence type="predicted"/>
<protein>
    <submittedName>
        <fullName evidence="2">SPFH domain-containing protein</fullName>
    </submittedName>
</protein>
<accession>A0A3B0CJZ0</accession>
<evidence type="ECO:0000313" key="2">
    <source>
        <dbReference type="EMBL" id="RKN84599.1"/>
    </source>
</evidence>
<gene>
    <name evidence="2" type="ORF">D7M11_11425</name>
</gene>
<dbReference type="PANTHER" id="PTHR37826">
    <property type="entry name" value="FLOTILLIN BAND_7_5 DOMAIN PROTEIN"/>
    <property type="match status" value="1"/>
</dbReference>
<organism evidence="2 3">
    <name type="scientific">Paenibacillus ginsengarvi</name>
    <dbReference type="NCBI Taxonomy" id="400777"/>
    <lineage>
        <taxon>Bacteria</taxon>
        <taxon>Bacillati</taxon>
        <taxon>Bacillota</taxon>
        <taxon>Bacilli</taxon>
        <taxon>Bacillales</taxon>
        <taxon>Paenibacillaceae</taxon>
        <taxon>Paenibacillus</taxon>
    </lineage>
</organism>
<keyword evidence="3" id="KW-1185">Reference proteome</keyword>
<dbReference type="Pfam" id="PF13421">
    <property type="entry name" value="Band_7_1"/>
    <property type="match status" value="1"/>
</dbReference>
<dbReference type="Proteomes" id="UP000282311">
    <property type="component" value="Unassembled WGS sequence"/>
</dbReference>
<dbReference type="InterPro" id="IPR033880">
    <property type="entry name" value="SPFH_YdjI"/>
</dbReference>
<feature type="domain" description="RING-type" evidence="1">
    <location>
        <begin position="314"/>
        <end position="362"/>
    </location>
</feature>
<dbReference type="EMBL" id="RBAH01000007">
    <property type="protein sequence ID" value="RKN84599.1"/>
    <property type="molecule type" value="Genomic_DNA"/>
</dbReference>
<name>A0A3B0CJZ0_9BACL</name>
<sequence length="405" mass="44119">MAIIDVLRFDGPSDVLVWKHPNQQLGTWTQLIVNESQEALFYKGGQALDLFGPGTHTLSTQNIPILSTLVNLPFGGKSPFAAEVVFVSKTTRMDAKWGTQTPIQLQEPKYQMFVSVRAFGQMAVQVEDTRRFVSKLVGTLSQFDQASLVQYFRGILMMNIKELISSYLILKKISILDIHAYLTDISQGIYDRVAASFAEYGLRLVHFNIDSINMPENDPSISRLKEALAKKAEMDILGYSYGQERTFNAIEQAAKSEGIPSAYAGAGLGFELGKAFGSAAGQTIPRVMPYTETVSDSRTCPQCSAPNGPGAKFCGKCGSELAQAQPVPPNTVPCNECGHLLPEGSKFCANCGNAYNPCPACKADNAPEALYCRECGTNLTRTCGRCQKPFQPGQKFCLECGNKVG</sequence>